<sequence>MPASFAPFGLRAIAAFGTHGNEVRAYPLPNGANCPDLGKGSPVKLSGGVITSAGASGDGPLLGVANGFAWIDPTTKQPQLRNSIPADVSSAGLYDGSDRPTAYVIDNPFALFMIQANASVTAGDLGLNFNVTAAGGDVDSVYGTSRYALQASTRTSAINTAVKLVGLANIPDNAWGDPFPVLVVKLNGPIMQQVSAA</sequence>
<dbReference type="EMBL" id="LR798334">
    <property type="protein sequence ID" value="CAB5223923.1"/>
    <property type="molecule type" value="Genomic_DNA"/>
</dbReference>
<accession>A0A6J7X3S4</accession>
<name>A0A6J7X3S4_9CAUD</name>
<evidence type="ECO:0000313" key="1">
    <source>
        <dbReference type="EMBL" id="CAB5223923.1"/>
    </source>
</evidence>
<protein>
    <submittedName>
        <fullName evidence="1">Uncharacterized protein</fullName>
    </submittedName>
</protein>
<proteinExistence type="predicted"/>
<reference evidence="1" key="1">
    <citation type="submission" date="2020-05" db="EMBL/GenBank/DDBJ databases">
        <authorList>
            <person name="Chiriac C."/>
            <person name="Salcher M."/>
            <person name="Ghai R."/>
            <person name="Kavagutti S V."/>
        </authorList>
    </citation>
    <scope>NUCLEOTIDE SEQUENCE</scope>
</reference>
<organism evidence="1">
    <name type="scientific">uncultured Caudovirales phage</name>
    <dbReference type="NCBI Taxonomy" id="2100421"/>
    <lineage>
        <taxon>Viruses</taxon>
        <taxon>Duplodnaviria</taxon>
        <taxon>Heunggongvirae</taxon>
        <taxon>Uroviricota</taxon>
        <taxon>Caudoviricetes</taxon>
        <taxon>Peduoviridae</taxon>
        <taxon>Maltschvirus</taxon>
        <taxon>Maltschvirus maltsch</taxon>
    </lineage>
</organism>
<gene>
    <name evidence="1" type="ORF">UFOVP735_16</name>
</gene>